<evidence type="ECO:0000256" key="1">
    <source>
        <dbReference type="ARBA" id="ARBA00008645"/>
    </source>
</evidence>
<feature type="transmembrane region" description="Helical" evidence="3">
    <location>
        <begin position="415"/>
        <end position="437"/>
    </location>
</feature>
<dbReference type="EMBL" id="PHEX01000083">
    <property type="protein sequence ID" value="PKQ27527.1"/>
    <property type="molecule type" value="Genomic_DNA"/>
</dbReference>
<dbReference type="GO" id="GO:0052689">
    <property type="term" value="F:carboxylic ester hydrolase activity"/>
    <property type="evidence" value="ECO:0007669"/>
    <property type="project" value="UniProtKB-ARBA"/>
</dbReference>
<dbReference type="InterPro" id="IPR029058">
    <property type="entry name" value="AB_hydrolase_fold"/>
</dbReference>
<keyword evidence="3" id="KW-1133">Transmembrane helix</keyword>
<sequence>MKKQGAIRWIILLATGIALVALGFVVVSGATGGVTYKRVTFTTEGFKQDPVTISGLLITPEGGARGKAPGVVFAHGITGSKELYVQIARQMAREGLVVLSIDLRGHGRSGGYCTYGYDEVSDVKAAGDYLRENVPEVDPAHITAMGHSLGGVTATRAGLTQPDTDKRFSSVVAIWCWTSWKDALEDMAGPLDNFTGRSWPFTVFSKHIDINSPETLALYNVIDSMNDTSPPNYMLAIGNSDELASVSREEQLIEKATVVARRSGPETKVRPDYTYGDFAAGTARRLVVTNDNHTSEMASGPIIRQSIDWIKQSAGLPVEAGLGAPFLWGRFIGGYALAIGIFLLALGALSLSKARLFPETGEIVVTPLWEYPAGTRALDVLIYALPVIAASYLAVPAAKAIGMKPFIPYAGVNEISMFSLARTFLLLPLFGAVLVFASRRAVDSGRLRERIQDGAARWAKSAVYALMPVGVTILLLLLVGGPLILPPVFAKLPLYYFVGVFCIGSAFWLEDYLFYKLTYRFFDIRDDPERGKRHVLLARAVILDLALIAGFLPLMSGPGISMRIMAFKAPVLIFLVLATPIMAVFASISLRLRRLTGGSIAFALMISTITVWFLTAPMAVRGF</sequence>
<keyword evidence="2" id="KW-0378">Hydrolase</keyword>
<dbReference type="PANTHER" id="PTHR22946:SF9">
    <property type="entry name" value="POLYKETIDE TRANSFERASE AF380"/>
    <property type="match status" value="1"/>
</dbReference>
<evidence type="ECO:0000313" key="5">
    <source>
        <dbReference type="EMBL" id="PKQ27527.1"/>
    </source>
</evidence>
<feature type="transmembrane region" description="Helical" evidence="3">
    <location>
        <begin position="458"/>
        <end position="479"/>
    </location>
</feature>
<feature type="transmembrane region" description="Helical" evidence="3">
    <location>
        <begin position="494"/>
        <end position="515"/>
    </location>
</feature>
<organism evidence="5 6">
    <name type="scientific">Candidatus Anoxymicrobium japonicum</name>
    <dbReference type="NCBI Taxonomy" id="2013648"/>
    <lineage>
        <taxon>Bacteria</taxon>
        <taxon>Bacillati</taxon>
        <taxon>Actinomycetota</taxon>
        <taxon>Candidatus Geothermincolia</taxon>
        <taxon>Candidatus Geothermincolales</taxon>
        <taxon>Candidatus Anoxymicrobiaceae</taxon>
        <taxon>Candidatus Anoxymicrobium</taxon>
    </lineage>
</organism>
<feature type="transmembrane region" description="Helical" evidence="3">
    <location>
        <begin position="377"/>
        <end position="395"/>
    </location>
</feature>
<proteinExistence type="inferred from homology"/>
<dbReference type="InterPro" id="IPR050261">
    <property type="entry name" value="FrsA_esterase"/>
</dbReference>
<name>A0A2N3G467_9ACTN</name>
<reference evidence="5 6" key="1">
    <citation type="journal article" date="2017" name="ISME J.">
        <title>Potential for microbial H2 and metal transformations associated with novel bacteria and archaea in deep terrestrial subsurface sediments.</title>
        <authorList>
            <person name="Hernsdorf A.W."/>
            <person name="Amano Y."/>
            <person name="Miyakawa K."/>
            <person name="Ise K."/>
            <person name="Suzuki Y."/>
            <person name="Anantharaman K."/>
            <person name="Probst A."/>
            <person name="Burstein D."/>
            <person name="Thomas B.C."/>
            <person name="Banfield J.F."/>
        </authorList>
    </citation>
    <scope>NUCLEOTIDE SEQUENCE [LARGE SCALE GENOMIC DNA]</scope>
    <source>
        <strain evidence="5">HGW-Actinobacteria-3</strain>
    </source>
</reference>
<feature type="transmembrane region" description="Helical" evidence="3">
    <location>
        <begin position="536"/>
        <end position="555"/>
    </location>
</feature>
<feature type="transmembrane region" description="Helical" evidence="3">
    <location>
        <begin position="567"/>
        <end position="588"/>
    </location>
</feature>
<dbReference type="InterPro" id="IPR022742">
    <property type="entry name" value="Hydrolase_4"/>
</dbReference>
<comment type="caution">
    <text evidence="5">The sequence shown here is derived from an EMBL/GenBank/DDBJ whole genome shotgun (WGS) entry which is preliminary data.</text>
</comment>
<evidence type="ECO:0000313" key="6">
    <source>
        <dbReference type="Proteomes" id="UP000233654"/>
    </source>
</evidence>
<dbReference type="Gene3D" id="3.40.50.1820">
    <property type="entry name" value="alpha/beta hydrolase"/>
    <property type="match status" value="1"/>
</dbReference>
<dbReference type="Pfam" id="PF12146">
    <property type="entry name" value="Hydrolase_4"/>
    <property type="match status" value="1"/>
</dbReference>
<dbReference type="SUPFAM" id="SSF53474">
    <property type="entry name" value="alpha/beta-Hydrolases"/>
    <property type="match status" value="1"/>
</dbReference>
<evidence type="ECO:0000256" key="3">
    <source>
        <dbReference type="SAM" id="Phobius"/>
    </source>
</evidence>
<protein>
    <recommendedName>
        <fullName evidence="4">Serine aminopeptidase S33 domain-containing protein</fullName>
    </recommendedName>
</protein>
<gene>
    <name evidence="5" type="ORF">CVT63_07510</name>
</gene>
<dbReference type="AlphaFoldDB" id="A0A2N3G467"/>
<dbReference type="Proteomes" id="UP000233654">
    <property type="component" value="Unassembled WGS sequence"/>
</dbReference>
<keyword evidence="3" id="KW-0472">Membrane</keyword>
<evidence type="ECO:0000259" key="4">
    <source>
        <dbReference type="Pfam" id="PF12146"/>
    </source>
</evidence>
<accession>A0A2N3G467</accession>
<feature type="transmembrane region" description="Helical" evidence="3">
    <location>
        <begin position="600"/>
        <end position="620"/>
    </location>
</feature>
<feature type="domain" description="Serine aminopeptidase S33" evidence="4">
    <location>
        <begin position="71"/>
        <end position="164"/>
    </location>
</feature>
<comment type="similarity">
    <text evidence="1">Belongs to the AB hydrolase superfamily.</text>
</comment>
<dbReference type="PANTHER" id="PTHR22946">
    <property type="entry name" value="DIENELACTONE HYDROLASE DOMAIN-CONTAINING PROTEIN-RELATED"/>
    <property type="match status" value="1"/>
</dbReference>
<evidence type="ECO:0000256" key="2">
    <source>
        <dbReference type="ARBA" id="ARBA00022801"/>
    </source>
</evidence>
<keyword evidence="3" id="KW-0812">Transmembrane</keyword>
<feature type="transmembrane region" description="Helical" evidence="3">
    <location>
        <begin position="327"/>
        <end position="349"/>
    </location>
</feature>